<name>A0ABS8WKN6_DATST</name>
<feature type="transmembrane region" description="Helical" evidence="1">
    <location>
        <begin position="7"/>
        <end position="31"/>
    </location>
</feature>
<dbReference type="EMBL" id="JACEIK010007863">
    <property type="protein sequence ID" value="MCE3050724.1"/>
    <property type="molecule type" value="Genomic_DNA"/>
</dbReference>
<accession>A0ABS8WKN6</accession>
<organism evidence="2 3">
    <name type="scientific">Datura stramonium</name>
    <name type="common">Jimsonweed</name>
    <name type="synonym">Common thornapple</name>
    <dbReference type="NCBI Taxonomy" id="4076"/>
    <lineage>
        <taxon>Eukaryota</taxon>
        <taxon>Viridiplantae</taxon>
        <taxon>Streptophyta</taxon>
        <taxon>Embryophyta</taxon>
        <taxon>Tracheophyta</taxon>
        <taxon>Spermatophyta</taxon>
        <taxon>Magnoliopsida</taxon>
        <taxon>eudicotyledons</taxon>
        <taxon>Gunneridae</taxon>
        <taxon>Pentapetalae</taxon>
        <taxon>asterids</taxon>
        <taxon>lamiids</taxon>
        <taxon>Solanales</taxon>
        <taxon>Solanaceae</taxon>
        <taxon>Solanoideae</taxon>
        <taxon>Datureae</taxon>
        <taxon>Datura</taxon>
    </lineage>
</organism>
<proteinExistence type="predicted"/>
<keyword evidence="1" id="KW-0472">Membrane</keyword>
<keyword evidence="1" id="KW-1133">Transmembrane helix</keyword>
<comment type="caution">
    <text evidence="2">The sequence shown here is derived from an EMBL/GenBank/DDBJ whole genome shotgun (WGS) entry which is preliminary data.</text>
</comment>
<keyword evidence="3" id="KW-1185">Reference proteome</keyword>
<dbReference type="Proteomes" id="UP000823775">
    <property type="component" value="Unassembled WGS sequence"/>
</dbReference>
<evidence type="ECO:0000313" key="2">
    <source>
        <dbReference type="EMBL" id="MCE3050724.1"/>
    </source>
</evidence>
<sequence>MGEINPVLVGLLGVIAGAIIVFILHFAIVTWCKNSTTSPDPEQNATIPVSQSQNRARARANNVQLETSSSTSTSTSNSMVQLIVLSRCVVAFPPELPALSCGRYEGSSATAFNGVVVRNLGEKFITYSPRVQNKCLGLLFGIPEGNL</sequence>
<reference evidence="2 3" key="1">
    <citation type="journal article" date="2021" name="BMC Genomics">
        <title>Datura genome reveals duplications of psychoactive alkaloid biosynthetic genes and high mutation rate following tissue culture.</title>
        <authorList>
            <person name="Rajewski A."/>
            <person name="Carter-House D."/>
            <person name="Stajich J."/>
            <person name="Litt A."/>
        </authorList>
    </citation>
    <scope>NUCLEOTIDE SEQUENCE [LARGE SCALE GENOMIC DNA]</scope>
    <source>
        <strain evidence="2">AR-01</strain>
    </source>
</reference>
<gene>
    <name evidence="2" type="ORF">HAX54_047958</name>
</gene>
<protein>
    <submittedName>
        <fullName evidence="2">Uncharacterized protein</fullName>
    </submittedName>
</protein>
<keyword evidence="1" id="KW-0812">Transmembrane</keyword>
<evidence type="ECO:0000313" key="3">
    <source>
        <dbReference type="Proteomes" id="UP000823775"/>
    </source>
</evidence>
<evidence type="ECO:0000256" key="1">
    <source>
        <dbReference type="SAM" id="Phobius"/>
    </source>
</evidence>